<reference evidence="2 3" key="1">
    <citation type="journal article" date="2019" name="Int. J. Syst. Evol. Microbiol.">
        <title>The Global Catalogue of Microorganisms (GCM) 10K type strain sequencing project: providing services to taxonomists for standard genome sequencing and annotation.</title>
        <authorList>
            <consortium name="The Broad Institute Genomics Platform"/>
            <consortium name="The Broad Institute Genome Sequencing Center for Infectious Disease"/>
            <person name="Wu L."/>
            <person name="Ma J."/>
        </authorList>
    </citation>
    <scope>NUCLEOTIDE SEQUENCE [LARGE SCALE GENOMIC DNA]</scope>
    <source>
        <strain evidence="2 3">JCM 10696</strain>
    </source>
</reference>
<feature type="domain" description="Bacterial SCP orthologue" evidence="1">
    <location>
        <begin position="83"/>
        <end position="175"/>
    </location>
</feature>
<dbReference type="SUPFAM" id="SSF55718">
    <property type="entry name" value="SCP-like"/>
    <property type="match status" value="1"/>
</dbReference>
<dbReference type="Pfam" id="PF17844">
    <property type="entry name" value="SCP_3"/>
    <property type="match status" value="1"/>
</dbReference>
<accession>A0ABN1QZQ2</accession>
<dbReference type="Gene3D" id="3.30.1050.40">
    <property type="match status" value="1"/>
</dbReference>
<dbReference type="InterPro" id="IPR036527">
    <property type="entry name" value="SCP2_sterol-bd_dom_sf"/>
</dbReference>
<gene>
    <name evidence="2" type="ORF">GCM10009550_26470</name>
</gene>
<dbReference type="EMBL" id="BAAAHH010000008">
    <property type="protein sequence ID" value="GAA0949273.1"/>
    <property type="molecule type" value="Genomic_DNA"/>
</dbReference>
<comment type="caution">
    <text evidence="2">The sequence shown here is derived from an EMBL/GenBank/DDBJ whole genome shotgun (WGS) entry which is preliminary data.</text>
</comment>
<evidence type="ECO:0000313" key="2">
    <source>
        <dbReference type="EMBL" id="GAA0949273.1"/>
    </source>
</evidence>
<keyword evidence="3" id="KW-1185">Reference proteome</keyword>
<protein>
    <recommendedName>
        <fullName evidence="1">Bacterial SCP orthologue domain-containing protein</fullName>
    </recommendedName>
</protein>
<dbReference type="InterPro" id="IPR041629">
    <property type="entry name" value="SCP_3"/>
</dbReference>
<evidence type="ECO:0000313" key="3">
    <source>
        <dbReference type="Proteomes" id="UP001500665"/>
    </source>
</evidence>
<dbReference type="Proteomes" id="UP001500665">
    <property type="component" value="Unassembled WGS sequence"/>
</dbReference>
<proteinExistence type="predicted"/>
<evidence type="ECO:0000259" key="1">
    <source>
        <dbReference type="Pfam" id="PF17844"/>
    </source>
</evidence>
<name>A0ABN1QZQ2_9ACTN</name>
<sequence>MEALEHHSPASLAEPPLQLMVTEPAGVAGLQRLDVGHGHLERSHSTGTFLPVRAPACNVVRVNASMEAVSRTLSAYAAGERPERAVEKAAVKHLLGLLVQRAPGKSVEVRIPPYAAVQCVEGTHHTRGTPPNVVETGARTFVELATGRLAWAEAVADGRVRASGTRADLGELLPLITP</sequence>
<organism evidence="2 3">
    <name type="scientific">Actinocorallia libanotica</name>
    <dbReference type="NCBI Taxonomy" id="46162"/>
    <lineage>
        <taxon>Bacteria</taxon>
        <taxon>Bacillati</taxon>
        <taxon>Actinomycetota</taxon>
        <taxon>Actinomycetes</taxon>
        <taxon>Streptosporangiales</taxon>
        <taxon>Thermomonosporaceae</taxon>
        <taxon>Actinocorallia</taxon>
    </lineage>
</organism>